<evidence type="ECO:0000256" key="1">
    <source>
        <dbReference type="SAM" id="Coils"/>
    </source>
</evidence>
<dbReference type="OrthoDB" id="5353371at2"/>
<dbReference type="Proteomes" id="UP000069632">
    <property type="component" value="Unassembled WGS sequence"/>
</dbReference>
<dbReference type="AlphaFoldDB" id="A0A128ECK5"/>
<dbReference type="EMBL" id="FIZP01000001">
    <property type="protein sequence ID" value="CZE46217.1"/>
    <property type="molecule type" value="Genomic_DNA"/>
</dbReference>
<keyword evidence="1" id="KW-0175">Coiled coil</keyword>
<name>A0A128ECK5_9BACT</name>
<keyword evidence="3" id="KW-1185">Reference proteome</keyword>
<feature type="coiled-coil region" evidence="1">
    <location>
        <begin position="434"/>
        <end position="504"/>
    </location>
</feature>
<accession>A0A128ECK5</accession>
<organism evidence="2 3">
    <name type="scientific">Campylobacter geochelonis</name>
    <dbReference type="NCBI Taxonomy" id="1780362"/>
    <lineage>
        <taxon>Bacteria</taxon>
        <taxon>Pseudomonadati</taxon>
        <taxon>Campylobacterota</taxon>
        <taxon>Epsilonproteobacteria</taxon>
        <taxon>Campylobacterales</taxon>
        <taxon>Campylobacteraceae</taxon>
        <taxon>Campylobacter</taxon>
    </lineage>
</organism>
<evidence type="ECO:0000313" key="3">
    <source>
        <dbReference type="Proteomes" id="UP000069632"/>
    </source>
</evidence>
<feature type="coiled-coil region" evidence="1">
    <location>
        <begin position="193"/>
        <end position="304"/>
    </location>
</feature>
<proteinExistence type="predicted"/>
<gene>
    <name evidence="2" type="ORF">ERS672216_00256</name>
</gene>
<evidence type="ECO:0000313" key="2">
    <source>
        <dbReference type="EMBL" id="CZE46217.1"/>
    </source>
</evidence>
<protein>
    <submittedName>
        <fullName evidence="2">Mobilization protein</fullName>
    </submittedName>
</protein>
<sequence length="633" mass="73231">MANRKSSGNIQKALILCFEHLFREGFLAKTVYKERLSLNEYSTDSKTARKQWKKWQEESREKYKKRVGRYPKWSSENTLQEMVVNLDENCNLETLQKIAETVEKTMGYRCLAMAVHRDEGYYDSEGKFHTNFHGHLVFFSVDENGMQLTRENFRHPQKMRDLQTQIAEITGLERGEIGSKRKRLEHKQYKIHIKAQEEAVKPLKIEIKALKNELERLKNRPKIQANYKEDLQKIELELNAKDRQWRDLFAYGCSIGNSDLYKNQIDSIKAEIQNLKAKKVEIENKIQTQEIEEANQNYNVYVEKIEVRAENKAQNALKSAVWSNFKTALEEMKKEGVDYQSYTKISDKFNSKLKMLENTDILGLDEKELDKFINQITDINAIKNNVLMELGDEFSQKKWGDSELESALKSSLWNSIFIAGALVQSIGTLLSRTSKEHKRAKNELLDEIHDLKAQKVEKSNKNDEILKAKVDKLASENSMYKISTLNLLNENSELKAQNKELKATQTPQNSTTTELEIENDKLKNRVKIVEIHSLKMTLKAHVAGVREQLREAGAQREHYAHLEQLNKDSVAKIDGLKNKDIDLNLIKDAYDLIPTWISTQSILNSPAAKAEIEKKKQQQLKNNQNSKGFGFGV</sequence>
<reference evidence="2 3" key="1">
    <citation type="submission" date="2016-02" db="EMBL/GenBank/DDBJ databases">
        <authorList>
            <consortium name="Pathogen Informatics"/>
        </authorList>
    </citation>
    <scope>NUCLEOTIDE SEQUENCE [LARGE SCALE GENOMIC DNA]</scope>
    <source>
        <strain evidence="2 3">RC20</strain>
    </source>
</reference>